<dbReference type="EMBL" id="KZ825138">
    <property type="protein sequence ID" value="PYI19027.1"/>
    <property type="molecule type" value="Genomic_DNA"/>
</dbReference>
<dbReference type="OMA" id="REMFRAY"/>
<dbReference type="STRING" id="1450538.A0A2V5I4K5"/>
<evidence type="ECO:0000313" key="1">
    <source>
        <dbReference type="EMBL" id="PYI19027.1"/>
    </source>
</evidence>
<keyword evidence="2" id="KW-1185">Reference proteome</keyword>
<sequence>MTRLLCNCFIKGISEIMLIPLEVKLELQGKWRQAQTLRQIYHHLIFGPTYNWQMISDFIRSEKRLVFLAQKEEFFRECKKRYESMLKRDLDPDRDSVEGKLKEARESSSKAHQDLWYERQQRFRTLSAIPDGPLRRALLVRLQQRDFHLSSSWQRAQCAAMGGCCGRSCGCCSKPRNPDDDKKYHGHCFSYCMCCTDQRGFRIEPSNLEDDPMHTFFNFSQGRRLSEYECCLLDSYIWGLL</sequence>
<organism evidence="1 2">
    <name type="scientific">Aspergillus violaceofuscus (strain CBS 115571)</name>
    <dbReference type="NCBI Taxonomy" id="1450538"/>
    <lineage>
        <taxon>Eukaryota</taxon>
        <taxon>Fungi</taxon>
        <taxon>Dikarya</taxon>
        <taxon>Ascomycota</taxon>
        <taxon>Pezizomycotina</taxon>
        <taxon>Eurotiomycetes</taxon>
        <taxon>Eurotiomycetidae</taxon>
        <taxon>Eurotiales</taxon>
        <taxon>Aspergillaceae</taxon>
        <taxon>Aspergillus</taxon>
    </lineage>
</organism>
<name>A0A2V5I4K5_ASPV1</name>
<evidence type="ECO:0000313" key="2">
    <source>
        <dbReference type="Proteomes" id="UP000249829"/>
    </source>
</evidence>
<dbReference type="AlphaFoldDB" id="A0A2V5I4K5"/>
<reference evidence="1 2" key="1">
    <citation type="submission" date="2018-02" db="EMBL/GenBank/DDBJ databases">
        <title>The genomes of Aspergillus section Nigri reveals drivers in fungal speciation.</title>
        <authorList>
            <consortium name="DOE Joint Genome Institute"/>
            <person name="Vesth T.C."/>
            <person name="Nybo J."/>
            <person name="Theobald S."/>
            <person name="Brandl J."/>
            <person name="Frisvad J.C."/>
            <person name="Nielsen K.F."/>
            <person name="Lyhne E.K."/>
            <person name="Kogle M.E."/>
            <person name="Kuo A."/>
            <person name="Riley R."/>
            <person name="Clum A."/>
            <person name="Nolan M."/>
            <person name="Lipzen A."/>
            <person name="Salamov A."/>
            <person name="Henrissat B."/>
            <person name="Wiebenga A."/>
            <person name="De vries R.P."/>
            <person name="Grigoriev I.V."/>
            <person name="Mortensen U.H."/>
            <person name="Andersen M.R."/>
            <person name="Baker S.E."/>
        </authorList>
    </citation>
    <scope>NUCLEOTIDE SEQUENCE [LARGE SCALE GENOMIC DNA]</scope>
    <source>
        <strain evidence="1 2">CBS 115571</strain>
    </source>
</reference>
<accession>A0A2V5I4K5</accession>
<dbReference type="Proteomes" id="UP000249829">
    <property type="component" value="Unassembled WGS sequence"/>
</dbReference>
<protein>
    <submittedName>
        <fullName evidence="1">Uncharacterized protein</fullName>
    </submittedName>
</protein>
<proteinExistence type="predicted"/>
<gene>
    <name evidence="1" type="ORF">BO99DRAFT_403050</name>
</gene>